<dbReference type="Proteomes" id="UP000515153">
    <property type="component" value="Unplaced"/>
</dbReference>
<protein>
    <submittedName>
        <fullName evidence="2">Uncharacterized protein</fullName>
    </submittedName>
</protein>
<accession>A0A6P8B1N0</accession>
<organism evidence="1 2">
    <name type="scientific">Pyricularia grisea</name>
    <name type="common">Crabgrass-specific blast fungus</name>
    <name type="synonym">Magnaporthe grisea</name>
    <dbReference type="NCBI Taxonomy" id="148305"/>
    <lineage>
        <taxon>Eukaryota</taxon>
        <taxon>Fungi</taxon>
        <taxon>Dikarya</taxon>
        <taxon>Ascomycota</taxon>
        <taxon>Pezizomycotina</taxon>
        <taxon>Sordariomycetes</taxon>
        <taxon>Sordariomycetidae</taxon>
        <taxon>Magnaporthales</taxon>
        <taxon>Pyriculariaceae</taxon>
        <taxon>Pyricularia</taxon>
    </lineage>
</organism>
<reference evidence="2" key="2">
    <citation type="submission" date="2019-10" db="EMBL/GenBank/DDBJ databases">
        <authorList>
            <consortium name="NCBI Genome Project"/>
        </authorList>
    </citation>
    <scope>NUCLEOTIDE SEQUENCE</scope>
    <source>
        <strain evidence="2">NI907</strain>
    </source>
</reference>
<proteinExistence type="predicted"/>
<evidence type="ECO:0000313" key="2">
    <source>
        <dbReference type="RefSeq" id="XP_030980944.1"/>
    </source>
</evidence>
<dbReference type="AlphaFoldDB" id="A0A6P8B1N0"/>
<evidence type="ECO:0000313" key="1">
    <source>
        <dbReference type="Proteomes" id="UP000515153"/>
    </source>
</evidence>
<name>A0A6P8B1N0_PYRGI</name>
<sequence>MSQPFQTLYLPSSKCGNLACTLPRNATAVSSEKPVTKDVGSALGLGLFSTFLDAAWSFAVTHCIMIAEKRTVGKAEEDG</sequence>
<reference evidence="2" key="1">
    <citation type="journal article" date="2019" name="Mol. Biol. Evol.">
        <title>Blast fungal genomes show frequent chromosomal changes, gene gains and losses, and effector gene turnover.</title>
        <authorList>
            <person name="Gomez Luciano L.B."/>
            <person name="Jason Tsai I."/>
            <person name="Chuma I."/>
            <person name="Tosa Y."/>
            <person name="Chen Y.H."/>
            <person name="Li J.Y."/>
            <person name="Li M.Y."/>
            <person name="Jade Lu M.Y."/>
            <person name="Nakayashiki H."/>
            <person name="Li W.H."/>
        </authorList>
    </citation>
    <scope>NUCLEOTIDE SEQUENCE</scope>
    <source>
        <strain evidence="2">NI907</strain>
    </source>
</reference>
<reference evidence="2" key="3">
    <citation type="submission" date="2025-08" db="UniProtKB">
        <authorList>
            <consortium name="RefSeq"/>
        </authorList>
    </citation>
    <scope>IDENTIFICATION</scope>
    <source>
        <strain evidence="2">NI907</strain>
    </source>
</reference>
<dbReference type="KEGG" id="pgri:PgNI_07066"/>
<dbReference type="GeneID" id="41961992"/>
<gene>
    <name evidence="2" type="ORF">PgNI_07066</name>
</gene>
<dbReference type="RefSeq" id="XP_030980944.1">
    <property type="nucleotide sequence ID" value="XM_031127083.1"/>
</dbReference>
<keyword evidence="1" id="KW-1185">Reference proteome</keyword>